<dbReference type="InterPro" id="IPR036188">
    <property type="entry name" value="FAD/NAD-bd_sf"/>
</dbReference>
<dbReference type="PRINTS" id="PR00420">
    <property type="entry name" value="RNGMNOXGNASE"/>
</dbReference>
<reference evidence="5" key="1">
    <citation type="journal article" date="2021" name="IMA Fungus">
        <title>Genomic characterization of three marine fungi, including Emericellopsis atlantica sp. nov. with signatures of a generalist lifestyle and marine biomass degradation.</title>
        <authorList>
            <person name="Hagestad O.C."/>
            <person name="Hou L."/>
            <person name="Andersen J.H."/>
            <person name="Hansen E.H."/>
            <person name="Altermark B."/>
            <person name="Li C."/>
            <person name="Kuhnert E."/>
            <person name="Cox R.J."/>
            <person name="Crous P.W."/>
            <person name="Spatafora J.W."/>
            <person name="Lail K."/>
            <person name="Amirebrahimi M."/>
            <person name="Lipzen A."/>
            <person name="Pangilinan J."/>
            <person name="Andreopoulos W."/>
            <person name="Hayes R.D."/>
            <person name="Ng V."/>
            <person name="Grigoriev I.V."/>
            <person name="Jackson S.A."/>
            <person name="Sutton T.D.S."/>
            <person name="Dobson A.D.W."/>
            <person name="Rama T."/>
        </authorList>
    </citation>
    <scope>NUCLEOTIDE SEQUENCE</scope>
    <source>
        <strain evidence="5">TRa018bII</strain>
    </source>
</reference>
<proteinExistence type="predicted"/>
<dbReference type="AlphaFoldDB" id="A0A9P8C2K8"/>
<dbReference type="Pfam" id="PF01494">
    <property type="entry name" value="FAD_binding_3"/>
    <property type="match status" value="1"/>
</dbReference>
<evidence type="ECO:0000256" key="3">
    <source>
        <dbReference type="ARBA" id="ARBA00023002"/>
    </source>
</evidence>
<dbReference type="InterPro" id="IPR002938">
    <property type="entry name" value="FAD-bd"/>
</dbReference>
<dbReference type="Proteomes" id="UP000824998">
    <property type="component" value="Unassembled WGS sequence"/>
</dbReference>
<name>A0A9P8C2K8_9HELO</name>
<accession>A0A9P8C2K8</accession>
<evidence type="ECO:0000259" key="4">
    <source>
        <dbReference type="Pfam" id="PF01494"/>
    </source>
</evidence>
<keyword evidence="6" id="KW-1185">Reference proteome</keyword>
<dbReference type="InterPro" id="IPR051205">
    <property type="entry name" value="UbiH/COQ6_monooxygenase"/>
</dbReference>
<dbReference type="GO" id="GO:0071949">
    <property type="term" value="F:FAD binding"/>
    <property type="evidence" value="ECO:0007669"/>
    <property type="project" value="InterPro"/>
</dbReference>
<dbReference type="Gene3D" id="3.30.70.2450">
    <property type="match status" value="1"/>
</dbReference>
<dbReference type="PANTHER" id="PTHR43876">
    <property type="entry name" value="UBIQUINONE BIOSYNTHESIS MONOOXYGENASE COQ6, MITOCHONDRIAL"/>
    <property type="match status" value="1"/>
</dbReference>
<gene>
    <name evidence="5" type="ORF">BJ875DRAFT_111739</name>
</gene>
<evidence type="ECO:0000313" key="5">
    <source>
        <dbReference type="EMBL" id="KAG9231628.1"/>
    </source>
</evidence>
<comment type="caution">
    <text evidence="5">The sequence shown here is derived from an EMBL/GenBank/DDBJ whole genome shotgun (WGS) entry which is preliminary data.</text>
</comment>
<organism evidence="5 6">
    <name type="scientific">Amylocarpus encephaloides</name>
    <dbReference type="NCBI Taxonomy" id="45428"/>
    <lineage>
        <taxon>Eukaryota</taxon>
        <taxon>Fungi</taxon>
        <taxon>Dikarya</taxon>
        <taxon>Ascomycota</taxon>
        <taxon>Pezizomycotina</taxon>
        <taxon>Leotiomycetes</taxon>
        <taxon>Helotiales</taxon>
        <taxon>Helotiales incertae sedis</taxon>
        <taxon>Amylocarpus</taxon>
    </lineage>
</organism>
<protein>
    <recommendedName>
        <fullName evidence="4">FAD-binding domain-containing protein</fullName>
    </recommendedName>
</protein>
<feature type="domain" description="FAD-binding" evidence="4">
    <location>
        <begin position="9"/>
        <end position="348"/>
    </location>
</feature>
<dbReference type="GO" id="GO:0005739">
    <property type="term" value="C:mitochondrion"/>
    <property type="evidence" value="ECO:0007669"/>
    <property type="project" value="TreeGrafter"/>
</dbReference>
<keyword evidence="2" id="KW-0274">FAD</keyword>
<evidence type="ECO:0000313" key="6">
    <source>
        <dbReference type="Proteomes" id="UP000824998"/>
    </source>
</evidence>
<dbReference type="PANTHER" id="PTHR43876:SF18">
    <property type="entry name" value="PUTATIVE (AFU_ORTHOLOGUE AFUA_3G09540)-RELATED"/>
    <property type="match status" value="1"/>
</dbReference>
<dbReference type="GO" id="GO:0016491">
    <property type="term" value="F:oxidoreductase activity"/>
    <property type="evidence" value="ECO:0007669"/>
    <property type="project" value="UniProtKB-KW"/>
</dbReference>
<dbReference type="SUPFAM" id="SSF51905">
    <property type="entry name" value="FAD/NAD(P)-binding domain"/>
    <property type="match status" value="1"/>
</dbReference>
<evidence type="ECO:0000256" key="1">
    <source>
        <dbReference type="ARBA" id="ARBA00022630"/>
    </source>
</evidence>
<dbReference type="Gene3D" id="3.50.50.60">
    <property type="entry name" value="FAD/NAD(P)-binding domain"/>
    <property type="match status" value="1"/>
</dbReference>
<keyword evidence="1" id="KW-0285">Flavoprotein</keyword>
<evidence type="ECO:0000256" key="2">
    <source>
        <dbReference type="ARBA" id="ARBA00022827"/>
    </source>
</evidence>
<dbReference type="EMBL" id="MU251590">
    <property type="protein sequence ID" value="KAG9231628.1"/>
    <property type="molecule type" value="Genomic_DNA"/>
</dbReference>
<dbReference type="OrthoDB" id="10016252at2759"/>
<sequence>MADQKIKKIIIVGAGPSGLILAILLAQSDIPVLLLDAALVPNDNPRAAHYAPSSVRELRRCGVLAEVQQEGFIPEGVCWRKPDGEVLGGIKSDPSNPDSMVCLPLDRLILILLRRLGELANAELRWGWNVVGVKGTEEGDREASVTAVVKGGEKVVEKADYVVGCDGANSSIRKCLFGDSYPGETLSSQIIATNVFYDFHRFQYWDSQFIIHPTDWYMAAKITPSGLWRVTYGDIPGLTTEQYLERQEMRFEQILPGHPKKGEYRVVNRSPYKLQQRCVGQMRKGRVLLAADAAHLCNPFGGMGLTGGIADISTLFDCLLAIHTSLTTDAILDKYSEVRIKKWKEVIDPSSRANFRRIWDEEEGVRREREEYLERCRTMESNVELRKVIFASTYMLDEDMTPYFTKPTS</sequence>
<keyword evidence="3" id="KW-0560">Oxidoreductase</keyword>